<protein>
    <submittedName>
        <fullName evidence="2">Limonene-1,2-epoxide hydrolase family protein</fullName>
    </submittedName>
</protein>
<accession>A0ABW3CIM8</accession>
<name>A0ABW3CIM8_9ACTN</name>
<keyword evidence="3" id="KW-1185">Reference proteome</keyword>
<feature type="domain" description="Limonene-1,2-epoxide hydrolase" evidence="1">
    <location>
        <begin position="12"/>
        <end position="129"/>
    </location>
</feature>
<reference evidence="3" key="1">
    <citation type="journal article" date="2019" name="Int. J. Syst. Evol. Microbiol.">
        <title>The Global Catalogue of Microorganisms (GCM) 10K type strain sequencing project: providing services to taxonomists for standard genome sequencing and annotation.</title>
        <authorList>
            <consortium name="The Broad Institute Genomics Platform"/>
            <consortium name="The Broad Institute Genome Sequencing Center for Infectious Disease"/>
            <person name="Wu L."/>
            <person name="Ma J."/>
        </authorList>
    </citation>
    <scope>NUCLEOTIDE SEQUENCE [LARGE SCALE GENOMIC DNA]</scope>
    <source>
        <strain evidence="3">JCM 31696</strain>
    </source>
</reference>
<gene>
    <name evidence="2" type="ORF">ACFQ07_18030</name>
</gene>
<organism evidence="2 3">
    <name type="scientific">Actinomadura adrarensis</name>
    <dbReference type="NCBI Taxonomy" id="1819600"/>
    <lineage>
        <taxon>Bacteria</taxon>
        <taxon>Bacillati</taxon>
        <taxon>Actinomycetota</taxon>
        <taxon>Actinomycetes</taxon>
        <taxon>Streptosporangiales</taxon>
        <taxon>Thermomonosporaceae</taxon>
        <taxon>Actinomadura</taxon>
    </lineage>
</organism>
<dbReference type="InterPro" id="IPR032710">
    <property type="entry name" value="NTF2-like_dom_sf"/>
</dbReference>
<evidence type="ECO:0000313" key="2">
    <source>
        <dbReference type="EMBL" id="MFD0854141.1"/>
    </source>
</evidence>
<sequence length="154" mass="17146">MSTEPTSTEPTSTEVVTAFLSALEDLDVDRALTYADPKIVYQNVPLPPARGIEAFERQMRTMARYGTGFEARVHRIAENGGTVLTERTDVLAVNSWRTEFWVCGTFEVHDGKITLWRDYFDWTTVIAASAKGLFDVALTALRPKPGNTEKTANS</sequence>
<dbReference type="Gene3D" id="3.10.450.50">
    <property type="match status" value="1"/>
</dbReference>
<dbReference type="Proteomes" id="UP001597083">
    <property type="component" value="Unassembled WGS sequence"/>
</dbReference>
<dbReference type="Pfam" id="PF07858">
    <property type="entry name" value="LEH"/>
    <property type="match status" value="1"/>
</dbReference>
<keyword evidence="2" id="KW-0378">Hydrolase</keyword>
<dbReference type="EMBL" id="JBHTIR010002721">
    <property type="protein sequence ID" value="MFD0854141.1"/>
    <property type="molecule type" value="Genomic_DNA"/>
</dbReference>
<proteinExistence type="predicted"/>
<dbReference type="GO" id="GO:0016787">
    <property type="term" value="F:hydrolase activity"/>
    <property type="evidence" value="ECO:0007669"/>
    <property type="project" value="UniProtKB-KW"/>
</dbReference>
<evidence type="ECO:0000259" key="1">
    <source>
        <dbReference type="Pfam" id="PF07858"/>
    </source>
</evidence>
<comment type="caution">
    <text evidence="2">The sequence shown here is derived from an EMBL/GenBank/DDBJ whole genome shotgun (WGS) entry which is preliminary data.</text>
</comment>
<evidence type="ECO:0000313" key="3">
    <source>
        <dbReference type="Proteomes" id="UP001597083"/>
    </source>
</evidence>
<dbReference type="InterPro" id="IPR013100">
    <property type="entry name" value="LEH"/>
</dbReference>
<dbReference type="SUPFAM" id="SSF54427">
    <property type="entry name" value="NTF2-like"/>
    <property type="match status" value="1"/>
</dbReference>